<feature type="domain" description="ATP-grasp" evidence="5">
    <location>
        <begin position="169"/>
        <end position="376"/>
    </location>
</feature>
<dbReference type="PANTHER" id="PTHR43055:SF1">
    <property type="entry name" value="FORMATE-DEPENDENT PHOSPHORIBOSYLGLYCINAMIDE FORMYLTRANSFERASE"/>
    <property type="match status" value="1"/>
</dbReference>
<evidence type="ECO:0000313" key="7">
    <source>
        <dbReference type="Proteomes" id="UP000829494"/>
    </source>
</evidence>
<dbReference type="GeneID" id="66856359"/>
<dbReference type="PANTHER" id="PTHR43055">
    <property type="entry name" value="FORMATE-DEPENDENT PHOSPHORIBOSYLGLYCINAMIDE FORMYLTRANSFERASE"/>
    <property type="match status" value="1"/>
</dbReference>
<evidence type="ECO:0000256" key="4">
    <source>
        <dbReference type="PROSITE-ProRule" id="PRU00409"/>
    </source>
</evidence>
<dbReference type="EC" id="6.2.1.39" evidence="6"/>
<dbReference type="RefSeq" id="WP_003979981.1">
    <property type="nucleotide sequence ID" value="NZ_CP043497.1"/>
</dbReference>
<dbReference type="InterPro" id="IPR040754">
    <property type="entry name" value="PreAtp-grasp"/>
</dbReference>
<dbReference type="EMBL" id="CP094298">
    <property type="protein sequence ID" value="UNZ04540.1"/>
    <property type="molecule type" value="Genomic_DNA"/>
</dbReference>
<dbReference type="Gene3D" id="3.30.470.20">
    <property type="entry name" value="ATP-grasp fold, B domain"/>
    <property type="match status" value="1"/>
</dbReference>
<accession>A0ABY3Z3J5</accession>
<dbReference type="SUPFAM" id="SSF56059">
    <property type="entry name" value="Glutathione synthetase ATP-binding domain-like"/>
    <property type="match status" value="1"/>
</dbReference>
<dbReference type="InterPro" id="IPR011761">
    <property type="entry name" value="ATP-grasp"/>
</dbReference>
<keyword evidence="1 6" id="KW-0436">Ligase</keyword>
<dbReference type="PROSITE" id="PS50975">
    <property type="entry name" value="ATP_GRASP"/>
    <property type="match status" value="1"/>
</dbReference>
<sequence length="464" mass="49323">MESLLPGFNARLKAAVAGNEQVPFVFLGNFEVEEQWAVGEPGLPRMGFTGGGAVVNSMDEFAMLLAGEGDHVVLKARPDAGYLAYLRGLGLALPTVHVVAESDPARTVSQDALADPALQSALAQAGDGLMLYAHGVSTVEEELAERTGLPLAHPTAAVCKAVNSKIYSRRVADELGIAQARGWACETVMELSRAVEEARELLAQGRKLVLKDAYGVSGKGIMVIESERRLDRVHRMVLARAEAAGSDRAGLVLEEWVTKQTDLNYQVTVGRDGAVRFDFVKEAITENGTHKGHRMPARLTPAQLEQVTDAGLRIGARLAADGYFGVAGMDALLLPDGSVFPVIEINARNNMSTYQVRLQEAFVGEGRIALARHYPLRLGAPLPFEELRGTLDGLLLERPDGAGLLVNNYATVNAAVSTLAEPGATADGRLYGLVVGDTAEQVTAIDTEITARLAAVTEGAVHVG</sequence>
<evidence type="ECO:0000256" key="3">
    <source>
        <dbReference type="ARBA" id="ARBA00022840"/>
    </source>
</evidence>
<keyword evidence="7" id="KW-1185">Reference proteome</keyword>
<protein>
    <submittedName>
        <fullName evidence="6">[Butirosin acyl-carrier protein]--L-glutamate ligase</fullName>
        <ecNumber evidence="6">6.2.1.39</ecNumber>
    </submittedName>
</protein>
<dbReference type="InterPro" id="IPR003135">
    <property type="entry name" value="ATP-grasp_carboxylate-amine"/>
</dbReference>
<dbReference type="Pfam" id="PF18604">
    <property type="entry name" value="PreAtp-grasp"/>
    <property type="match status" value="1"/>
</dbReference>
<evidence type="ECO:0000313" key="6">
    <source>
        <dbReference type="EMBL" id="UNZ04540.1"/>
    </source>
</evidence>
<evidence type="ECO:0000256" key="2">
    <source>
        <dbReference type="ARBA" id="ARBA00022741"/>
    </source>
</evidence>
<reference evidence="6 7" key="1">
    <citation type="submission" date="2022-03" db="EMBL/GenBank/DDBJ databases">
        <title>Complete genome of Streptomyces rimosus ssp. rimosus R7 (=ATCC 10970).</title>
        <authorList>
            <person name="Beganovic S."/>
            <person name="Ruckert C."/>
            <person name="Busche T."/>
            <person name="Kalinowski J."/>
            <person name="Wittmann C."/>
        </authorList>
    </citation>
    <scope>NUCLEOTIDE SEQUENCE [LARGE SCALE GENOMIC DNA]</scope>
    <source>
        <strain evidence="6 7">R7</strain>
    </source>
</reference>
<evidence type="ECO:0000259" key="5">
    <source>
        <dbReference type="PROSITE" id="PS50975"/>
    </source>
</evidence>
<dbReference type="Pfam" id="PF02222">
    <property type="entry name" value="ATP-grasp"/>
    <property type="match status" value="1"/>
</dbReference>
<organism evidence="6 7">
    <name type="scientific">Streptomyces rimosus subsp. rimosus</name>
    <dbReference type="NCBI Taxonomy" id="132474"/>
    <lineage>
        <taxon>Bacteria</taxon>
        <taxon>Bacillati</taxon>
        <taxon>Actinomycetota</taxon>
        <taxon>Actinomycetes</taxon>
        <taxon>Kitasatosporales</taxon>
        <taxon>Streptomycetaceae</taxon>
        <taxon>Streptomyces</taxon>
    </lineage>
</organism>
<keyword evidence="3 4" id="KW-0067">ATP-binding</keyword>
<gene>
    <name evidence="6" type="primary">btrJ</name>
    <name evidence="6" type="ORF">SRIMR7_20480</name>
</gene>
<dbReference type="Proteomes" id="UP000829494">
    <property type="component" value="Chromosome"/>
</dbReference>
<proteinExistence type="predicted"/>
<dbReference type="GO" id="GO:0016874">
    <property type="term" value="F:ligase activity"/>
    <property type="evidence" value="ECO:0007669"/>
    <property type="project" value="UniProtKB-KW"/>
</dbReference>
<keyword evidence="2 4" id="KW-0547">Nucleotide-binding</keyword>
<evidence type="ECO:0000256" key="1">
    <source>
        <dbReference type="ARBA" id="ARBA00022598"/>
    </source>
</evidence>
<name>A0ABY3Z3J5_STRRM</name>